<name>A0ABS3FW47_9CYAN</name>
<protein>
    <submittedName>
        <fullName evidence="1">Uncharacterized protein</fullName>
    </submittedName>
</protein>
<feature type="non-terminal residue" evidence="1">
    <location>
        <position position="88"/>
    </location>
</feature>
<keyword evidence="2" id="KW-1185">Reference proteome</keyword>
<proteinExistence type="predicted"/>
<gene>
    <name evidence="1" type="ORF">J0895_18425</name>
</gene>
<sequence>MQKKGIVHCTTPFSIDSNGREEFQLFALTCANFYNLSSHGFLDGGAEFAFGVLGGEVIKTDLLDLGSVTGGTKGLVAIGTNFLHILDG</sequence>
<comment type="caution">
    <text evidence="1">The sequence shown here is derived from an EMBL/GenBank/DDBJ whole genome shotgun (WGS) entry which is preliminary data.</text>
</comment>
<evidence type="ECO:0000313" key="2">
    <source>
        <dbReference type="Proteomes" id="UP000664844"/>
    </source>
</evidence>
<dbReference type="Proteomes" id="UP000664844">
    <property type="component" value="Unassembled WGS sequence"/>
</dbReference>
<accession>A0ABS3FW47</accession>
<reference evidence="1 2" key="1">
    <citation type="submission" date="2021-03" db="EMBL/GenBank/DDBJ databases">
        <title>Metabolic Capacity of the Antarctic Cyanobacterium Phormidium pseudopriestleyi that Sustains Oxygenic Photosynthesis in the Presence of Hydrogen Sulfide.</title>
        <authorList>
            <person name="Lumian J.E."/>
            <person name="Jungblut A.D."/>
            <person name="Dillon M.L."/>
            <person name="Hawes I."/>
            <person name="Doran P.T."/>
            <person name="Mackey T.J."/>
            <person name="Dick G.J."/>
            <person name="Grettenberger C.L."/>
            <person name="Sumner D.Y."/>
        </authorList>
    </citation>
    <scope>NUCLEOTIDE SEQUENCE [LARGE SCALE GENOMIC DNA]</scope>
    <source>
        <strain evidence="1 2">FRX01</strain>
    </source>
</reference>
<evidence type="ECO:0000313" key="1">
    <source>
        <dbReference type="EMBL" id="MBO0351008.1"/>
    </source>
</evidence>
<organism evidence="1 2">
    <name type="scientific">Phormidium pseudopriestleyi FRX01</name>
    <dbReference type="NCBI Taxonomy" id="1759528"/>
    <lineage>
        <taxon>Bacteria</taxon>
        <taxon>Bacillati</taxon>
        <taxon>Cyanobacteriota</taxon>
        <taxon>Cyanophyceae</taxon>
        <taxon>Oscillatoriophycideae</taxon>
        <taxon>Oscillatoriales</taxon>
        <taxon>Oscillatoriaceae</taxon>
        <taxon>Phormidium</taxon>
    </lineage>
</organism>
<dbReference type="EMBL" id="JAFLQW010000482">
    <property type="protein sequence ID" value="MBO0351008.1"/>
    <property type="molecule type" value="Genomic_DNA"/>
</dbReference>